<feature type="transmembrane region" description="Helical" evidence="1">
    <location>
        <begin position="59"/>
        <end position="77"/>
    </location>
</feature>
<dbReference type="EMBL" id="OOIL02000038">
    <property type="protein sequence ID" value="VFQ59618.1"/>
    <property type="molecule type" value="Genomic_DNA"/>
</dbReference>
<keyword evidence="1" id="KW-0812">Transmembrane</keyword>
<evidence type="ECO:0000256" key="1">
    <source>
        <dbReference type="SAM" id="Phobius"/>
    </source>
</evidence>
<organism evidence="2 3">
    <name type="scientific">Cuscuta campestris</name>
    <dbReference type="NCBI Taxonomy" id="132261"/>
    <lineage>
        <taxon>Eukaryota</taxon>
        <taxon>Viridiplantae</taxon>
        <taxon>Streptophyta</taxon>
        <taxon>Embryophyta</taxon>
        <taxon>Tracheophyta</taxon>
        <taxon>Spermatophyta</taxon>
        <taxon>Magnoliopsida</taxon>
        <taxon>eudicotyledons</taxon>
        <taxon>Gunneridae</taxon>
        <taxon>Pentapetalae</taxon>
        <taxon>asterids</taxon>
        <taxon>lamiids</taxon>
        <taxon>Solanales</taxon>
        <taxon>Convolvulaceae</taxon>
        <taxon>Cuscuteae</taxon>
        <taxon>Cuscuta</taxon>
        <taxon>Cuscuta subgen. Grammica</taxon>
        <taxon>Cuscuta sect. Cleistogrammica</taxon>
    </lineage>
</organism>
<sequence>MEADVAGEFPCSSIAVESVLRIGTAGLIWGGLTGHRDSGKQGIATLARVPFIARSVGRFGFQWGLFAAIFSFAHCSIQRYRRRADLVGFLIYIFLILHSTIYLLSSISLVLV</sequence>
<feature type="transmembrane region" description="Helical" evidence="1">
    <location>
        <begin position="89"/>
        <end position="111"/>
    </location>
</feature>
<protein>
    <submittedName>
        <fullName evidence="2">Uncharacterized protein</fullName>
    </submittedName>
</protein>
<evidence type="ECO:0000313" key="3">
    <source>
        <dbReference type="Proteomes" id="UP000595140"/>
    </source>
</evidence>
<name>A0A484K4G2_9ASTE</name>
<proteinExistence type="predicted"/>
<keyword evidence="1" id="KW-0472">Membrane</keyword>
<keyword evidence="1" id="KW-1133">Transmembrane helix</keyword>
<dbReference type="Proteomes" id="UP000595140">
    <property type="component" value="Unassembled WGS sequence"/>
</dbReference>
<reference evidence="2 3" key="1">
    <citation type="submission" date="2018-04" db="EMBL/GenBank/DDBJ databases">
        <authorList>
            <person name="Vogel A."/>
        </authorList>
    </citation>
    <scope>NUCLEOTIDE SEQUENCE [LARGE SCALE GENOMIC DNA]</scope>
</reference>
<accession>A0A484K4G2</accession>
<gene>
    <name evidence="2" type="ORF">CCAM_LOCUS1394</name>
</gene>
<dbReference type="AlphaFoldDB" id="A0A484K4G2"/>
<dbReference type="OrthoDB" id="1865977at2759"/>
<evidence type="ECO:0000313" key="2">
    <source>
        <dbReference type="EMBL" id="VFQ59618.1"/>
    </source>
</evidence>
<keyword evidence="3" id="KW-1185">Reference proteome</keyword>